<dbReference type="Gene3D" id="1.20.58.80">
    <property type="entry name" value="Phosphotransferase system, lactose/cellobiose-type IIA subunit"/>
    <property type="match status" value="1"/>
</dbReference>
<dbReference type="InterPro" id="IPR012340">
    <property type="entry name" value="NA-bd_OB-fold"/>
</dbReference>
<reference evidence="8" key="1">
    <citation type="submission" date="2024-04" db="EMBL/GenBank/DDBJ databases">
        <authorList>
            <person name="Shaw F."/>
            <person name="Minotto A."/>
        </authorList>
    </citation>
    <scope>NUCLEOTIDE SEQUENCE [LARGE SCALE GENOMIC DNA]</scope>
</reference>
<dbReference type="Proteomes" id="UP001497453">
    <property type="component" value="Chromosome 8"/>
</dbReference>
<dbReference type="InterPro" id="IPR051681">
    <property type="entry name" value="Ser/Thr_Kinases-Pseudokinases"/>
</dbReference>
<dbReference type="InterPro" id="IPR011009">
    <property type="entry name" value="Kinase-like_dom_sf"/>
</dbReference>
<dbReference type="SUPFAM" id="SSF50249">
    <property type="entry name" value="Nucleic acid-binding proteins"/>
    <property type="match status" value="1"/>
</dbReference>
<feature type="compositionally biased region" description="Low complexity" evidence="5">
    <location>
        <begin position="16"/>
        <end position="27"/>
    </location>
</feature>
<evidence type="ECO:0000313" key="8">
    <source>
        <dbReference type="Proteomes" id="UP001497453"/>
    </source>
</evidence>
<keyword evidence="2" id="KW-0547">Nucleotide-binding</keyword>
<evidence type="ECO:0000256" key="3">
    <source>
        <dbReference type="ARBA" id="ARBA00022777"/>
    </source>
</evidence>
<dbReference type="PANTHER" id="PTHR44329">
    <property type="entry name" value="SERINE/THREONINE-PROTEIN KINASE TNNI3K-RELATED"/>
    <property type="match status" value="1"/>
</dbReference>
<evidence type="ECO:0000313" key="7">
    <source>
        <dbReference type="EMBL" id="CAL1715484.1"/>
    </source>
</evidence>
<dbReference type="Gene3D" id="2.40.50.140">
    <property type="entry name" value="Nucleic acid-binding proteins"/>
    <property type="match status" value="1"/>
</dbReference>
<evidence type="ECO:0000256" key="4">
    <source>
        <dbReference type="ARBA" id="ARBA00022840"/>
    </source>
</evidence>
<dbReference type="InterPro" id="IPR008266">
    <property type="entry name" value="Tyr_kinase_AS"/>
</dbReference>
<evidence type="ECO:0000256" key="2">
    <source>
        <dbReference type="ARBA" id="ARBA00022741"/>
    </source>
</evidence>
<organism evidence="7 8">
    <name type="scientific">Somion occarium</name>
    <dbReference type="NCBI Taxonomy" id="3059160"/>
    <lineage>
        <taxon>Eukaryota</taxon>
        <taxon>Fungi</taxon>
        <taxon>Dikarya</taxon>
        <taxon>Basidiomycota</taxon>
        <taxon>Agaricomycotina</taxon>
        <taxon>Agaricomycetes</taxon>
        <taxon>Polyporales</taxon>
        <taxon>Cerrenaceae</taxon>
        <taxon>Somion</taxon>
    </lineage>
</organism>
<dbReference type="PANTHER" id="PTHR44329:SF288">
    <property type="entry name" value="MITOGEN-ACTIVATED PROTEIN KINASE KINASE KINASE 20"/>
    <property type="match status" value="1"/>
</dbReference>
<keyword evidence="1" id="KW-0808">Transferase</keyword>
<keyword evidence="8" id="KW-1185">Reference proteome</keyword>
<evidence type="ECO:0000259" key="6">
    <source>
        <dbReference type="PROSITE" id="PS50011"/>
    </source>
</evidence>
<dbReference type="Gene3D" id="1.10.510.10">
    <property type="entry name" value="Transferase(Phosphotransferase) domain 1"/>
    <property type="match status" value="1"/>
</dbReference>
<sequence>MLQEATVSKQANAETSRSPSPKSASISGTLSYSSLDDWPPVFLDEVDLRSNSDYLQDHQDRILHRSAPSSASSSPAPELPSITTFADNFGWDPSLGLSHWWQIAGLLYRAGSYYMGAADYESAFVLLSQAATLLLVLLPSHPDFGAGSAGQQLAGKVVLDLLGSSTARVKPPLSCQGTFGSTSEGQYHVRAKDLTPWMTWNWKLKCRLVKKNDIIVSDDDKSVSFRVTFEDESGSIDGVAFNSVVDRLFFLLEEGEEYFISRGQVRYADSQGTATYELVIDKYTEIEEGSDNKKVDLKPTQFALGSRRFKSESSSVNPRGEGIWYRFDLIHTIFTDVPADVLDLGPQQSQNEHPEAIARCMFYSAWGSISVFNRDPFESVLAAGREVVQFVMGIIQIALDSFGSSPSIQQMKGPRNRYMALRRYLIKLSRTSGYIPASLFIRGVNDVELQSLSHGGYSDVFCAKWQTQKVALKRLRIFSSFDQHDTSDTIDAFYREAIVWRQLRHPNILPLLGIDDQTFQWYSPCMVSPLCSKGDVVTAMRDFEPQVALGIVDTWLLQIAKGLEYLHDQGIVHGDVRGGNIFVNDDLRIQLADFGLSTVDGSTTLTLGSHPGGTARWMAPELLKGDISRPNYMADVYSYGCTCIELYTRQRPFPKIALDVQVTFKVIYGARPERPDESSWKTMADELWKLVESCWGDERPSMSDINTESLEPQILLLCSVLSTSVYPCPILLHSYEQICPKRADPFDWRLIPGNLCAPSGLLVSASTYWNCHTSRHVADAESSLVQH</sequence>
<dbReference type="InterPro" id="IPR001245">
    <property type="entry name" value="Ser-Thr/Tyr_kinase_cat_dom"/>
</dbReference>
<accession>A0ABP1E8F6</accession>
<evidence type="ECO:0000256" key="5">
    <source>
        <dbReference type="SAM" id="MobiDB-lite"/>
    </source>
</evidence>
<keyword evidence="4" id="KW-0067">ATP-binding</keyword>
<protein>
    <recommendedName>
        <fullName evidence="6">Protein kinase domain-containing protein</fullName>
    </recommendedName>
</protein>
<keyword evidence="3" id="KW-0418">Kinase</keyword>
<dbReference type="SUPFAM" id="SSF56112">
    <property type="entry name" value="Protein kinase-like (PK-like)"/>
    <property type="match status" value="1"/>
</dbReference>
<evidence type="ECO:0000256" key="1">
    <source>
        <dbReference type="ARBA" id="ARBA00022679"/>
    </source>
</evidence>
<dbReference type="PROSITE" id="PS00109">
    <property type="entry name" value="PROTEIN_KINASE_TYR"/>
    <property type="match status" value="1"/>
</dbReference>
<gene>
    <name evidence="7" type="ORF">GFSPODELE1_LOCUS10249</name>
</gene>
<proteinExistence type="predicted"/>
<feature type="domain" description="Protein kinase" evidence="6">
    <location>
        <begin position="446"/>
        <end position="716"/>
    </location>
</feature>
<dbReference type="PROSITE" id="PS50011">
    <property type="entry name" value="PROTEIN_KINASE_DOM"/>
    <property type="match status" value="1"/>
</dbReference>
<dbReference type="EMBL" id="OZ037951">
    <property type="protein sequence ID" value="CAL1715484.1"/>
    <property type="molecule type" value="Genomic_DNA"/>
</dbReference>
<feature type="region of interest" description="Disordered" evidence="5">
    <location>
        <begin position="1"/>
        <end position="37"/>
    </location>
</feature>
<dbReference type="Pfam" id="PF07714">
    <property type="entry name" value="PK_Tyr_Ser-Thr"/>
    <property type="match status" value="1"/>
</dbReference>
<feature type="compositionally biased region" description="Polar residues" evidence="5">
    <location>
        <begin position="1"/>
        <end position="15"/>
    </location>
</feature>
<dbReference type="InterPro" id="IPR000719">
    <property type="entry name" value="Prot_kinase_dom"/>
</dbReference>
<name>A0ABP1E8F6_9APHY</name>